<sequence>MLLPQRSNLVRSLATDLDILLQAAQVTDANCGGWGSSAQAQRISTDLNGSQLNGLRAQRDVASELDGQDVVVDGIDASQVMQLSHFDYLRRAVEALVVGSSLALQVAAFANLAEFNCAVKHAPRVALVSLTEVGIVQDAANGVLTKLLNALPPPTVQDASEPLRRCLAERLQDHGGATFPTT</sequence>
<keyword evidence="2" id="KW-1185">Reference proteome</keyword>
<dbReference type="AlphaFoldDB" id="A0AA36IKZ0"/>
<name>A0AA36IKZ0_9DINO</name>
<evidence type="ECO:0000313" key="2">
    <source>
        <dbReference type="Proteomes" id="UP001178507"/>
    </source>
</evidence>
<proteinExistence type="predicted"/>
<organism evidence="1 2">
    <name type="scientific">Effrenium voratum</name>
    <dbReference type="NCBI Taxonomy" id="2562239"/>
    <lineage>
        <taxon>Eukaryota</taxon>
        <taxon>Sar</taxon>
        <taxon>Alveolata</taxon>
        <taxon>Dinophyceae</taxon>
        <taxon>Suessiales</taxon>
        <taxon>Symbiodiniaceae</taxon>
        <taxon>Effrenium</taxon>
    </lineage>
</organism>
<dbReference type="EMBL" id="CAUJNA010001924">
    <property type="protein sequence ID" value="CAJ1389717.1"/>
    <property type="molecule type" value="Genomic_DNA"/>
</dbReference>
<protein>
    <submittedName>
        <fullName evidence="1">Uncharacterized protein</fullName>
    </submittedName>
</protein>
<reference evidence="1" key="1">
    <citation type="submission" date="2023-08" db="EMBL/GenBank/DDBJ databases">
        <authorList>
            <person name="Chen Y."/>
            <person name="Shah S."/>
            <person name="Dougan E. K."/>
            <person name="Thang M."/>
            <person name="Chan C."/>
        </authorList>
    </citation>
    <scope>NUCLEOTIDE SEQUENCE</scope>
</reference>
<comment type="caution">
    <text evidence="1">The sequence shown here is derived from an EMBL/GenBank/DDBJ whole genome shotgun (WGS) entry which is preliminary data.</text>
</comment>
<evidence type="ECO:0000313" key="1">
    <source>
        <dbReference type="EMBL" id="CAJ1389717.1"/>
    </source>
</evidence>
<accession>A0AA36IKZ0</accession>
<dbReference type="Proteomes" id="UP001178507">
    <property type="component" value="Unassembled WGS sequence"/>
</dbReference>
<gene>
    <name evidence="1" type="ORF">EVOR1521_LOCUS15278</name>
</gene>